<dbReference type="CDD" id="cd11051">
    <property type="entry name" value="CYP59-like"/>
    <property type="match status" value="1"/>
</dbReference>
<feature type="transmembrane region" description="Helical" evidence="9">
    <location>
        <begin position="6"/>
        <end position="26"/>
    </location>
</feature>
<dbReference type="InterPro" id="IPR036396">
    <property type="entry name" value="Cyt_P450_sf"/>
</dbReference>
<evidence type="ECO:0000256" key="3">
    <source>
        <dbReference type="ARBA" id="ARBA00022617"/>
    </source>
</evidence>
<reference evidence="10" key="1">
    <citation type="submission" date="2021-05" db="EMBL/GenBank/DDBJ databases">
        <authorList>
            <person name="Stam R."/>
        </authorList>
    </citation>
    <scope>NUCLEOTIDE SEQUENCE</scope>
    <source>
        <strain evidence="10">CS162</strain>
    </source>
</reference>
<feature type="binding site" description="axial binding residue" evidence="8">
    <location>
        <position position="479"/>
    </location>
    <ligand>
        <name>heme</name>
        <dbReference type="ChEBI" id="CHEBI:30413"/>
    </ligand>
    <ligandPart>
        <name>Fe</name>
        <dbReference type="ChEBI" id="CHEBI:18248"/>
    </ligandPart>
</feature>
<evidence type="ECO:0000256" key="8">
    <source>
        <dbReference type="PIRSR" id="PIRSR602401-1"/>
    </source>
</evidence>
<evidence type="ECO:0000256" key="6">
    <source>
        <dbReference type="ARBA" id="ARBA00023004"/>
    </source>
</evidence>
<organism evidence="10 11">
    <name type="scientific">Alternaria atra</name>
    <dbReference type="NCBI Taxonomy" id="119953"/>
    <lineage>
        <taxon>Eukaryota</taxon>
        <taxon>Fungi</taxon>
        <taxon>Dikarya</taxon>
        <taxon>Ascomycota</taxon>
        <taxon>Pezizomycotina</taxon>
        <taxon>Dothideomycetes</taxon>
        <taxon>Pleosporomycetidae</taxon>
        <taxon>Pleosporales</taxon>
        <taxon>Pleosporineae</taxon>
        <taxon>Pleosporaceae</taxon>
        <taxon>Alternaria</taxon>
        <taxon>Alternaria sect. Ulocladioides</taxon>
    </lineage>
</organism>
<evidence type="ECO:0000313" key="11">
    <source>
        <dbReference type="Proteomes" id="UP000676310"/>
    </source>
</evidence>
<comment type="pathway">
    <text evidence="2">Secondary metabolite biosynthesis.</text>
</comment>
<dbReference type="GO" id="GO:0016705">
    <property type="term" value="F:oxidoreductase activity, acting on paired donors, with incorporation or reduction of molecular oxygen"/>
    <property type="evidence" value="ECO:0007669"/>
    <property type="project" value="InterPro"/>
</dbReference>
<comment type="caution">
    <text evidence="10">The sequence shown here is derived from an EMBL/GenBank/DDBJ whole genome shotgun (WGS) entry which is preliminary data.</text>
</comment>
<keyword evidence="5" id="KW-0560">Oxidoreductase</keyword>
<dbReference type="InterPro" id="IPR002401">
    <property type="entry name" value="Cyt_P450_E_grp-I"/>
</dbReference>
<dbReference type="Gene3D" id="1.10.630.10">
    <property type="entry name" value="Cytochrome P450"/>
    <property type="match status" value="1"/>
</dbReference>
<accession>A0A8J2HZX6</accession>
<dbReference type="GO" id="GO:0020037">
    <property type="term" value="F:heme binding"/>
    <property type="evidence" value="ECO:0007669"/>
    <property type="project" value="InterPro"/>
</dbReference>
<dbReference type="RefSeq" id="XP_043168754.1">
    <property type="nucleotide sequence ID" value="XM_043312819.1"/>
</dbReference>
<keyword evidence="11" id="KW-1185">Reference proteome</keyword>
<evidence type="ECO:0000256" key="7">
    <source>
        <dbReference type="ARBA" id="ARBA00023033"/>
    </source>
</evidence>
<dbReference type="PRINTS" id="PR00463">
    <property type="entry name" value="EP450I"/>
</dbReference>
<keyword evidence="9" id="KW-0812">Transmembrane</keyword>
<dbReference type="PANTHER" id="PTHR24305">
    <property type="entry name" value="CYTOCHROME P450"/>
    <property type="match status" value="1"/>
</dbReference>
<dbReference type="EMBL" id="CAJRGZ010000019">
    <property type="protein sequence ID" value="CAG5158678.1"/>
    <property type="molecule type" value="Genomic_DNA"/>
</dbReference>
<dbReference type="InterPro" id="IPR050121">
    <property type="entry name" value="Cytochrome_P450_monoxygenase"/>
</dbReference>
<gene>
    <name evidence="10" type="ORF">ALTATR162_LOCUS5201</name>
</gene>
<dbReference type="PRINTS" id="PR00385">
    <property type="entry name" value="P450"/>
</dbReference>
<dbReference type="SUPFAM" id="SSF48264">
    <property type="entry name" value="Cytochrome P450"/>
    <property type="match status" value="1"/>
</dbReference>
<comment type="cofactor">
    <cofactor evidence="1 8">
        <name>heme</name>
        <dbReference type="ChEBI" id="CHEBI:30413"/>
    </cofactor>
</comment>
<dbReference type="PANTHER" id="PTHR24305:SF107">
    <property type="entry name" value="P450, PUTATIVE (EUROFUNG)-RELATED"/>
    <property type="match status" value="1"/>
</dbReference>
<dbReference type="InterPro" id="IPR001128">
    <property type="entry name" value="Cyt_P450"/>
</dbReference>
<proteinExistence type="predicted"/>
<keyword evidence="7" id="KW-0503">Monooxygenase</keyword>
<keyword evidence="3 8" id="KW-0349">Heme</keyword>
<dbReference type="GO" id="GO:0005506">
    <property type="term" value="F:iron ion binding"/>
    <property type="evidence" value="ECO:0007669"/>
    <property type="project" value="InterPro"/>
</dbReference>
<dbReference type="OrthoDB" id="10029320at2759"/>
<dbReference type="Proteomes" id="UP000676310">
    <property type="component" value="Unassembled WGS sequence"/>
</dbReference>
<keyword evidence="6 8" id="KW-0408">Iron</keyword>
<protein>
    <recommendedName>
        <fullName evidence="12">Cytochrome P450</fullName>
    </recommendedName>
</protein>
<keyword evidence="9" id="KW-0472">Membrane</keyword>
<evidence type="ECO:0000256" key="4">
    <source>
        <dbReference type="ARBA" id="ARBA00022723"/>
    </source>
</evidence>
<evidence type="ECO:0000256" key="2">
    <source>
        <dbReference type="ARBA" id="ARBA00005179"/>
    </source>
</evidence>
<keyword evidence="9" id="KW-1133">Transmembrane helix</keyword>
<dbReference type="GO" id="GO:0004497">
    <property type="term" value="F:monooxygenase activity"/>
    <property type="evidence" value="ECO:0007669"/>
    <property type="project" value="UniProtKB-KW"/>
</dbReference>
<evidence type="ECO:0000256" key="9">
    <source>
        <dbReference type="SAM" id="Phobius"/>
    </source>
</evidence>
<dbReference type="Pfam" id="PF00067">
    <property type="entry name" value="p450"/>
    <property type="match status" value="1"/>
</dbReference>
<evidence type="ECO:0000313" key="10">
    <source>
        <dbReference type="EMBL" id="CAG5158678.1"/>
    </source>
</evidence>
<evidence type="ECO:0008006" key="12">
    <source>
        <dbReference type="Google" id="ProtNLM"/>
    </source>
</evidence>
<evidence type="ECO:0000256" key="5">
    <source>
        <dbReference type="ARBA" id="ARBA00023002"/>
    </source>
</evidence>
<sequence length="565" mass="64002">MALATLLNTAGAMLIAAVVYMVSIGYRRRLHIYTLHKQGAMPAGWSWWFGHMLVLDKKLQSLPPDVNVFTAMNDFVQDHADSEVFILDLWPVYQPMLMISGPEVATQAMKYDLSKPADQEASFRPVVGGPSLISMNKEQWKFWRSLLNPGFSASHMLSLVPSIVDAMDVFCELLQENVGNGVFALDDMATRLTMDVIVKTSLDMDLDGQRHDHKLAHALRTILHWHSFWDPRILLNPLRIPIQWYYSSVMATTIGHELQKRFDEMKIVKATTETVPNRKQRVKSVAALVLEEYIIRKQVFTLYEPHPFETMKLDKSFAQIAAQQIRLFLWAGNDTTASAIVYTFHMLFQHPTVLAKMREEHDTVFGRDKNAGEVLRSNPALLNSCRYTSAVIKETLRIYPPSGSIRDGAPGISLHDRKGTPISTDGLGATVMHSHVHTNPRIWSRPLEFLPERWLVESGHELYPPSGAFRPFELGPRNCIGQTLVLNEMHIALIMTVRKFDIVPAYDEWDAARLGNEGLYSKMLRKLGLGGNEHKTVLGERAYQTARSGFHPSDGYPCRVNLAKR</sequence>
<evidence type="ECO:0000256" key="1">
    <source>
        <dbReference type="ARBA" id="ARBA00001971"/>
    </source>
</evidence>
<dbReference type="GeneID" id="67016954"/>
<dbReference type="AlphaFoldDB" id="A0A8J2HZX6"/>
<name>A0A8J2HZX6_9PLEO</name>
<keyword evidence="4 8" id="KW-0479">Metal-binding</keyword>